<dbReference type="Pfam" id="PF08007">
    <property type="entry name" value="JmjC_2"/>
    <property type="match status" value="1"/>
</dbReference>
<reference evidence="6 7" key="1">
    <citation type="submission" date="2019-06" db="EMBL/GenBank/DDBJ databases">
        <title>Sequencing the genomes of 1000 actinobacteria strains.</title>
        <authorList>
            <person name="Klenk H.-P."/>
        </authorList>
    </citation>
    <scope>NUCLEOTIDE SEQUENCE [LARGE SCALE GENOMIC DNA]</scope>
    <source>
        <strain evidence="6 7">DSM 46699</strain>
    </source>
</reference>
<evidence type="ECO:0000259" key="5">
    <source>
        <dbReference type="PROSITE" id="PS51184"/>
    </source>
</evidence>
<keyword evidence="3" id="KW-0408">Iron</keyword>
<dbReference type="SUPFAM" id="SSF51197">
    <property type="entry name" value="Clavaminate synthase-like"/>
    <property type="match status" value="1"/>
</dbReference>
<sequence length="422" mass="44658">MEPTAEPADGTGSAEDPAVAPGALARVVGGDVTTFRDQHWGREPLLVRGADRGAFGDLLDLDGVDELLSCRGLRVPFLRLAKDGVVVDSSSFTGTGGVGAEIDDQVRDDAVAALFAEGTTVVLQALHRVWPSVIEFCTALADELGHPVQTNAYVTPPSSRGFSAHYDVHDVFVLQLAGQKHWRVHAPVQSDPLRNQPWTGHAQSVADRAREAPVIDAVLRPGDAMYLPRGWLHAATALGDTSAHLTVGVHVLTRFSLVEALTSLVAQDARLRASLPLGIDAADPDQLASDLDAVRAVLSSALQDVSAEDVARQLRDRVWSGGRPEPVGPVANAAFTDGLAVGDSVRRRAGLGCRLTTRDESVVLELTDRQISFPATTAAALRALLQGGTVQVGGLPELDESDQIVLVRRLLREGVLKPATGS</sequence>
<dbReference type="PANTHER" id="PTHR13096">
    <property type="entry name" value="MINA53 MYC INDUCED NUCLEAR ANTIGEN"/>
    <property type="match status" value="1"/>
</dbReference>
<keyword evidence="7" id="KW-1185">Reference proteome</keyword>
<dbReference type="PROSITE" id="PS51184">
    <property type="entry name" value="JMJC"/>
    <property type="match status" value="1"/>
</dbReference>
<organism evidence="6 7">
    <name type="scientific">Saccharopolyspora dendranthemae</name>
    <dbReference type="NCBI Taxonomy" id="1181886"/>
    <lineage>
        <taxon>Bacteria</taxon>
        <taxon>Bacillati</taxon>
        <taxon>Actinomycetota</taxon>
        <taxon>Actinomycetes</taxon>
        <taxon>Pseudonocardiales</taxon>
        <taxon>Pseudonocardiaceae</taxon>
        <taxon>Saccharopolyspora</taxon>
    </lineage>
</organism>
<comment type="caution">
    <text evidence="6">The sequence shown here is derived from an EMBL/GenBank/DDBJ whole genome shotgun (WGS) entry which is preliminary data.</text>
</comment>
<dbReference type="InterPro" id="IPR003347">
    <property type="entry name" value="JmjC_dom"/>
</dbReference>
<dbReference type="GO" id="GO:0032453">
    <property type="term" value="F:histone H3K4 demethylase activity"/>
    <property type="evidence" value="ECO:0007669"/>
    <property type="project" value="TreeGrafter"/>
</dbReference>
<evidence type="ECO:0000256" key="3">
    <source>
        <dbReference type="ARBA" id="ARBA00023004"/>
    </source>
</evidence>
<evidence type="ECO:0000256" key="2">
    <source>
        <dbReference type="ARBA" id="ARBA00022723"/>
    </source>
</evidence>
<comment type="cofactor">
    <cofactor evidence="1">
        <name>Fe(2+)</name>
        <dbReference type="ChEBI" id="CHEBI:29033"/>
    </cofactor>
</comment>
<protein>
    <submittedName>
        <fullName evidence="6">Cupin superfamily protein</fullName>
    </submittedName>
</protein>
<dbReference type="GO" id="GO:0051864">
    <property type="term" value="F:histone H3K36 demethylase activity"/>
    <property type="evidence" value="ECO:0007669"/>
    <property type="project" value="TreeGrafter"/>
</dbReference>
<gene>
    <name evidence="6" type="ORF">FHU35_11310</name>
</gene>
<keyword evidence="2" id="KW-0479">Metal-binding</keyword>
<accession>A0A561V7V6</accession>
<dbReference type="GO" id="GO:0046872">
    <property type="term" value="F:metal ion binding"/>
    <property type="evidence" value="ECO:0007669"/>
    <property type="project" value="UniProtKB-KW"/>
</dbReference>
<feature type="domain" description="JmjC" evidence="5">
    <location>
        <begin position="118"/>
        <end position="268"/>
    </location>
</feature>
<dbReference type="Gene3D" id="2.60.120.650">
    <property type="entry name" value="Cupin"/>
    <property type="match status" value="1"/>
</dbReference>
<evidence type="ECO:0000256" key="4">
    <source>
        <dbReference type="SAM" id="MobiDB-lite"/>
    </source>
</evidence>
<name>A0A561V7V6_9PSEU</name>
<dbReference type="PANTHER" id="PTHR13096:SF8">
    <property type="entry name" value="RIBOSOMAL OXYGENASE 1"/>
    <property type="match status" value="1"/>
</dbReference>
<dbReference type="AlphaFoldDB" id="A0A561V7V6"/>
<dbReference type="RefSeq" id="WP_246110009.1">
    <property type="nucleotide sequence ID" value="NZ_VIWX01000001.1"/>
</dbReference>
<proteinExistence type="predicted"/>
<feature type="region of interest" description="Disordered" evidence="4">
    <location>
        <begin position="1"/>
        <end position="20"/>
    </location>
</feature>
<evidence type="ECO:0000313" key="6">
    <source>
        <dbReference type="EMBL" id="TWG07692.1"/>
    </source>
</evidence>
<dbReference type="Proteomes" id="UP000316184">
    <property type="component" value="Unassembled WGS sequence"/>
</dbReference>
<dbReference type="InterPro" id="IPR039994">
    <property type="entry name" value="NO66-like"/>
</dbReference>
<evidence type="ECO:0000313" key="7">
    <source>
        <dbReference type="Proteomes" id="UP000316184"/>
    </source>
</evidence>
<evidence type="ECO:0000256" key="1">
    <source>
        <dbReference type="ARBA" id="ARBA00001954"/>
    </source>
</evidence>
<dbReference type="SMART" id="SM00558">
    <property type="entry name" value="JmjC"/>
    <property type="match status" value="1"/>
</dbReference>
<dbReference type="EMBL" id="VIWX01000001">
    <property type="protein sequence ID" value="TWG07692.1"/>
    <property type="molecule type" value="Genomic_DNA"/>
</dbReference>